<feature type="domain" description="Siphovirus-type tail component RIFT-related" evidence="1">
    <location>
        <begin position="56"/>
        <end position="120"/>
    </location>
</feature>
<evidence type="ECO:0000313" key="5">
    <source>
        <dbReference type="Proteomes" id="UP000065511"/>
    </source>
</evidence>
<proteinExistence type="predicted"/>
<dbReference type="Gene3D" id="2.40.30.200">
    <property type="match status" value="1"/>
</dbReference>
<dbReference type="NCBIfam" id="TIGR01633">
    <property type="entry name" value="phi3626_gp14_N"/>
    <property type="match status" value="1"/>
</dbReference>
<dbReference type="EMBL" id="CP013614">
    <property type="protein sequence ID" value="ALS03050.1"/>
    <property type="molecule type" value="Genomic_DNA"/>
</dbReference>
<dbReference type="EMBL" id="JXLC01000003">
    <property type="protein sequence ID" value="OJG92995.1"/>
    <property type="molecule type" value="Genomic_DNA"/>
</dbReference>
<dbReference type="RefSeq" id="WP_071876555.1">
    <property type="nucleotide sequence ID" value="NZ_JXLC01000003.1"/>
</dbReference>
<accession>A0A0S3KFI5</accession>
<evidence type="ECO:0000313" key="4">
    <source>
        <dbReference type="EMBL" id="OJG92995.1"/>
    </source>
</evidence>
<feature type="domain" description="Siphovirus-type tail component C-terminal" evidence="2">
    <location>
        <begin position="170"/>
        <end position="252"/>
    </location>
</feature>
<dbReference type="InterPro" id="IPR054738">
    <property type="entry name" value="Siphovirus-type_tail_C"/>
</dbReference>
<dbReference type="Proteomes" id="UP000065511">
    <property type="component" value="Chromosome"/>
</dbReference>
<evidence type="ECO:0000313" key="3">
    <source>
        <dbReference type="EMBL" id="ALS03050.1"/>
    </source>
</evidence>
<reference evidence="3 5" key="2">
    <citation type="submission" date="2015-12" db="EMBL/GenBank/DDBJ databases">
        <authorList>
            <person name="Lauer A."/>
            <person name="Humrighouse B."/>
            <person name="Loparev V."/>
            <person name="Shewmaker P.L."/>
            <person name="Whitney A.M."/>
            <person name="McLaughlin R.W."/>
        </authorList>
    </citation>
    <scope>NUCLEOTIDE SEQUENCE [LARGE SCALE GENOMIC DNA]</scope>
    <source>
        <strain evidence="3 5">LMG 23085</strain>
    </source>
</reference>
<organism evidence="4 6">
    <name type="scientific">Enterococcus silesiacus</name>
    <dbReference type="NCBI Taxonomy" id="332949"/>
    <lineage>
        <taxon>Bacteria</taxon>
        <taxon>Bacillati</taxon>
        <taxon>Bacillota</taxon>
        <taxon>Bacilli</taxon>
        <taxon>Lactobacillales</taxon>
        <taxon>Enterococcaceae</taxon>
        <taxon>Enterococcus</taxon>
    </lineage>
</organism>
<protein>
    <submittedName>
        <fullName evidence="3">Phage tail protein</fullName>
    </submittedName>
</protein>
<reference evidence="4 6" key="1">
    <citation type="submission" date="2014-12" db="EMBL/GenBank/DDBJ databases">
        <title>Draft genome sequences of 29 type strains of Enterococci.</title>
        <authorList>
            <person name="Zhong Z."/>
            <person name="Sun Z."/>
            <person name="Liu W."/>
            <person name="Zhang W."/>
            <person name="Zhang H."/>
        </authorList>
    </citation>
    <scope>NUCLEOTIDE SEQUENCE [LARGE SCALE GENOMIC DNA]</scope>
    <source>
        <strain evidence="4 6">DSM 22801</strain>
    </source>
</reference>
<dbReference type="AlphaFoldDB" id="A0A0S3KFI5"/>
<dbReference type="Proteomes" id="UP000183039">
    <property type="component" value="Unassembled WGS sequence"/>
</dbReference>
<dbReference type="InterPro" id="IPR006520">
    <property type="entry name" value="Dit_BPSPP_N"/>
</dbReference>
<dbReference type="Gene3D" id="2.60.120.860">
    <property type="match status" value="1"/>
</dbReference>
<name>A0A0S3KFI5_9ENTE</name>
<evidence type="ECO:0000313" key="6">
    <source>
        <dbReference type="Proteomes" id="UP000183039"/>
    </source>
</evidence>
<dbReference type="Pfam" id="PF22768">
    <property type="entry name" value="SPP1_Dit"/>
    <property type="match status" value="1"/>
</dbReference>
<evidence type="ECO:0000259" key="2">
    <source>
        <dbReference type="Pfam" id="PF22768"/>
    </source>
</evidence>
<gene>
    <name evidence="3" type="ORF">ATZ33_17190</name>
    <name evidence="4" type="ORF">RV15_GL002129</name>
</gene>
<keyword evidence="5" id="KW-1185">Reference proteome</keyword>
<evidence type="ECO:0000259" key="1">
    <source>
        <dbReference type="Pfam" id="PF05709"/>
    </source>
</evidence>
<sequence length="255" mass="29256">MYYFEDTTKKVHKDDLILPSSAMMYDGVYLEKMIDGYRTLAVTGREMLSLTVDTQETQVGSIKLNQKLPARTIKVTYQLIGKDAKEVQKKYRQLMQLLYKESAVEIRFKDELDYHYHGQYMTTDEVRGDTNSIIASFEILCTDPKKYSVLLKTDGPITTYLPYQTIPEKITVTIAAFGPLKITNSDQTIKITSYNLSAGDQVVFDFLKGKVFVNELDQTFLLDLESDFENFSIKEGQTVQCNNGKMTISYREVQL</sequence>
<dbReference type="OrthoDB" id="3078561at2"/>
<dbReference type="KEGG" id="ess:ATZ33_17190"/>
<dbReference type="Pfam" id="PF05709">
    <property type="entry name" value="Sipho_tail"/>
    <property type="match status" value="1"/>
</dbReference>
<dbReference type="InterPro" id="IPR008841">
    <property type="entry name" value="Siphovirus-type_tail_N"/>
</dbReference>